<keyword evidence="4" id="KW-0378">Hydrolase</keyword>
<proteinExistence type="inferred from homology"/>
<dbReference type="EMBL" id="CAJFDI010000005">
    <property type="protein sequence ID" value="CAD5231741.1"/>
    <property type="molecule type" value="Genomic_DNA"/>
</dbReference>
<feature type="domain" description="Cathepsin propeptide inhibitor" evidence="11">
    <location>
        <begin position="82"/>
        <end position="139"/>
    </location>
</feature>
<dbReference type="PRINTS" id="PR00705">
    <property type="entry name" value="PAPAIN"/>
</dbReference>
<evidence type="ECO:0000313" key="12">
    <source>
        <dbReference type="EMBL" id="CAD5231741.1"/>
    </source>
</evidence>
<organism evidence="12 13">
    <name type="scientific">Bursaphelenchus xylophilus</name>
    <name type="common">Pinewood nematode worm</name>
    <name type="synonym">Aphelenchoides xylophilus</name>
    <dbReference type="NCBI Taxonomy" id="6326"/>
    <lineage>
        <taxon>Eukaryota</taxon>
        <taxon>Metazoa</taxon>
        <taxon>Ecdysozoa</taxon>
        <taxon>Nematoda</taxon>
        <taxon>Chromadorea</taxon>
        <taxon>Rhabditida</taxon>
        <taxon>Tylenchina</taxon>
        <taxon>Tylenchomorpha</taxon>
        <taxon>Aphelenchoidea</taxon>
        <taxon>Aphelenchoididae</taxon>
        <taxon>Bursaphelenchus</taxon>
    </lineage>
</organism>
<dbReference type="AlphaFoldDB" id="A0A7I8X6C9"/>
<dbReference type="InterPro" id="IPR025661">
    <property type="entry name" value="Pept_asp_AS"/>
</dbReference>
<evidence type="ECO:0000256" key="6">
    <source>
        <dbReference type="ARBA" id="ARBA00023145"/>
    </source>
</evidence>
<name>A0A7I8X6C9_BURXY</name>
<comment type="similarity">
    <text evidence="1">Belongs to the peptidase C1 family.</text>
</comment>
<dbReference type="PROSITE" id="PS51257">
    <property type="entry name" value="PROKAR_LIPOPROTEIN"/>
    <property type="match status" value="1"/>
</dbReference>
<dbReference type="Gene3D" id="3.90.70.10">
    <property type="entry name" value="Cysteine proteinases"/>
    <property type="match status" value="1"/>
</dbReference>
<evidence type="ECO:0000259" key="11">
    <source>
        <dbReference type="SMART" id="SM00848"/>
    </source>
</evidence>
<dbReference type="PANTHER" id="PTHR12411">
    <property type="entry name" value="CYSTEINE PROTEASE FAMILY C1-RELATED"/>
    <property type="match status" value="1"/>
</dbReference>
<dbReference type="InterPro" id="IPR013201">
    <property type="entry name" value="Prot_inhib_I29"/>
</dbReference>
<dbReference type="InterPro" id="IPR025660">
    <property type="entry name" value="Pept_his_AS"/>
</dbReference>
<dbReference type="PROSITE" id="PS00639">
    <property type="entry name" value="THIOL_PROTEASE_HIS"/>
    <property type="match status" value="1"/>
</dbReference>
<dbReference type="InterPro" id="IPR000169">
    <property type="entry name" value="Pept_cys_AS"/>
</dbReference>
<evidence type="ECO:0000256" key="7">
    <source>
        <dbReference type="ARBA" id="ARBA00023157"/>
    </source>
</evidence>
<dbReference type="Pfam" id="PF00112">
    <property type="entry name" value="Peptidase_C1"/>
    <property type="match status" value="1"/>
</dbReference>
<keyword evidence="13" id="KW-1185">Reference proteome</keyword>
<comment type="caution">
    <text evidence="12">The sequence shown here is derived from an EMBL/GenBank/DDBJ whole genome shotgun (WGS) entry which is preliminary data.</text>
</comment>
<evidence type="ECO:0000256" key="8">
    <source>
        <dbReference type="ARBA" id="ARBA00023180"/>
    </source>
</evidence>
<evidence type="ECO:0000256" key="2">
    <source>
        <dbReference type="ARBA" id="ARBA00022670"/>
    </source>
</evidence>
<sequence length="384" mass="44147">MNRFWLLLTCAATVSCYSKPYPYEDGMRKHETEFGEFSKNVHPHVIRKYEHEIDYHIDSNGDMIRQIGKNVKPKDYSAWNLFVGFMDKHNKVYKHKKEVLHRFKIYKRNIKAAKMWQENEQGSAFYGETQFMDMTATEFKNIYLPYVWPQVPNSNTLSPEELIALEDVELPDSFDWRQKGVVTDVKNQGSCGSCWAFSVTGNIEGQWALKTKKLVPLSEQELLDCDVIDQACNGGLPLNAYKEIIRLGGLETEDEYPYEQEREASCKIEKSELAAFINGSLQLPKDEQKIAAYLLKHGPISIGVNANPLQFYRHGISHPWKIFCSPLMLNHGVLIVGFGQEGNKPFWIIKNSWGSRWGESGYYRLYRGKNVCGVSEMATTALIE</sequence>
<evidence type="ECO:0000256" key="4">
    <source>
        <dbReference type="ARBA" id="ARBA00022801"/>
    </source>
</evidence>
<dbReference type="InterPro" id="IPR038765">
    <property type="entry name" value="Papain-like_cys_pep_sf"/>
</dbReference>
<gene>
    <name evidence="12" type="ORF">BXYJ_LOCUS11837</name>
</gene>
<keyword evidence="3 9" id="KW-0732">Signal</keyword>
<keyword evidence="2" id="KW-0645">Protease</keyword>
<dbReference type="PROSITE" id="PS00640">
    <property type="entry name" value="THIOL_PROTEASE_ASN"/>
    <property type="match status" value="1"/>
</dbReference>
<dbReference type="CDD" id="cd02248">
    <property type="entry name" value="Peptidase_C1A"/>
    <property type="match status" value="1"/>
</dbReference>
<keyword evidence="8" id="KW-0325">Glycoprotein</keyword>
<protein>
    <submittedName>
        <fullName evidence="12">(pine wood nematode) hypothetical protein</fullName>
    </submittedName>
</protein>
<evidence type="ECO:0000256" key="9">
    <source>
        <dbReference type="SAM" id="SignalP"/>
    </source>
</evidence>
<dbReference type="SMART" id="SM00645">
    <property type="entry name" value="Pept_C1"/>
    <property type="match status" value="1"/>
</dbReference>
<keyword evidence="5" id="KW-0788">Thiol protease</keyword>
<evidence type="ECO:0000256" key="1">
    <source>
        <dbReference type="ARBA" id="ARBA00008455"/>
    </source>
</evidence>
<dbReference type="InterPro" id="IPR013128">
    <property type="entry name" value="Peptidase_C1A"/>
</dbReference>
<feature type="chain" id="PRO_5036204479" evidence="9">
    <location>
        <begin position="19"/>
        <end position="384"/>
    </location>
</feature>
<dbReference type="InterPro" id="IPR039417">
    <property type="entry name" value="Peptidase_C1A_papain-like"/>
</dbReference>
<dbReference type="InterPro" id="IPR000668">
    <property type="entry name" value="Peptidase_C1A_C"/>
</dbReference>
<dbReference type="FunFam" id="3.90.70.10:FF:000130">
    <property type="entry name" value="Cysteine proteinase 1"/>
    <property type="match status" value="1"/>
</dbReference>
<accession>A0A7I8X6C9</accession>
<dbReference type="PROSITE" id="PS00139">
    <property type="entry name" value="THIOL_PROTEASE_CYS"/>
    <property type="match status" value="1"/>
</dbReference>
<keyword evidence="6" id="KW-0865">Zymogen</keyword>
<dbReference type="OrthoDB" id="387093at2759"/>
<reference evidence="12" key="1">
    <citation type="submission" date="2020-09" db="EMBL/GenBank/DDBJ databases">
        <authorList>
            <person name="Kikuchi T."/>
        </authorList>
    </citation>
    <scope>NUCLEOTIDE SEQUENCE</scope>
    <source>
        <strain evidence="12">Ka4C1</strain>
    </source>
</reference>
<dbReference type="Pfam" id="PF08246">
    <property type="entry name" value="Inhibitor_I29"/>
    <property type="match status" value="1"/>
</dbReference>
<dbReference type="SMART" id="SM00848">
    <property type="entry name" value="Inhibitor_I29"/>
    <property type="match status" value="1"/>
</dbReference>
<dbReference type="Proteomes" id="UP000582659">
    <property type="component" value="Unassembled WGS sequence"/>
</dbReference>
<evidence type="ECO:0000259" key="10">
    <source>
        <dbReference type="SMART" id="SM00645"/>
    </source>
</evidence>
<evidence type="ECO:0000256" key="3">
    <source>
        <dbReference type="ARBA" id="ARBA00022729"/>
    </source>
</evidence>
<feature type="signal peptide" evidence="9">
    <location>
        <begin position="1"/>
        <end position="18"/>
    </location>
</feature>
<evidence type="ECO:0000256" key="5">
    <source>
        <dbReference type="ARBA" id="ARBA00022807"/>
    </source>
</evidence>
<dbReference type="GO" id="GO:0008234">
    <property type="term" value="F:cysteine-type peptidase activity"/>
    <property type="evidence" value="ECO:0007669"/>
    <property type="project" value="UniProtKB-KW"/>
</dbReference>
<dbReference type="EMBL" id="CAJFCV020000005">
    <property type="protein sequence ID" value="CAG9123084.1"/>
    <property type="molecule type" value="Genomic_DNA"/>
</dbReference>
<evidence type="ECO:0000313" key="13">
    <source>
        <dbReference type="Proteomes" id="UP000659654"/>
    </source>
</evidence>
<dbReference type="SUPFAM" id="SSF54001">
    <property type="entry name" value="Cysteine proteinases"/>
    <property type="match status" value="1"/>
</dbReference>
<keyword evidence="7" id="KW-1015">Disulfide bond</keyword>
<dbReference type="Proteomes" id="UP000659654">
    <property type="component" value="Unassembled WGS sequence"/>
</dbReference>
<feature type="domain" description="Peptidase C1A papain C-terminal" evidence="10">
    <location>
        <begin position="170"/>
        <end position="382"/>
    </location>
</feature>
<dbReference type="GO" id="GO:0006508">
    <property type="term" value="P:proteolysis"/>
    <property type="evidence" value="ECO:0007669"/>
    <property type="project" value="UniProtKB-KW"/>
</dbReference>
<dbReference type="SMR" id="A0A7I8X6C9"/>